<keyword evidence="2" id="KW-0132">Cell division</keyword>
<keyword evidence="1" id="KW-1133">Transmembrane helix</keyword>
<sequence length="126" mass="14868">MRAAIIRCPLSFVISRLFVFCSMPQLKYIKMPRLLKNFFFITGGAFVLWVAFLDKTNLMYQYQFSAEESKLEAQKAFFISEIKKTKEEQQELLSSPEKLEKFAREKYYMKKDNEDLFILTPPPAAK</sequence>
<keyword evidence="3" id="KW-1185">Reference proteome</keyword>
<evidence type="ECO:0000313" key="3">
    <source>
        <dbReference type="Proteomes" id="UP000249819"/>
    </source>
</evidence>
<dbReference type="AlphaFoldDB" id="A0A327W924"/>
<protein>
    <submittedName>
        <fullName evidence="2">Cell division protein FtsB</fullName>
    </submittedName>
</protein>
<evidence type="ECO:0000256" key="1">
    <source>
        <dbReference type="SAM" id="Phobius"/>
    </source>
</evidence>
<keyword evidence="1" id="KW-0812">Transmembrane</keyword>
<organism evidence="2 3">
    <name type="scientific">Chitinophaga dinghuensis</name>
    <dbReference type="NCBI Taxonomy" id="1539050"/>
    <lineage>
        <taxon>Bacteria</taxon>
        <taxon>Pseudomonadati</taxon>
        <taxon>Bacteroidota</taxon>
        <taxon>Chitinophagia</taxon>
        <taxon>Chitinophagales</taxon>
        <taxon>Chitinophagaceae</taxon>
        <taxon>Chitinophaga</taxon>
    </lineage>
</organism>
<dbReference type="GO" id="GO:0051301">
    <property type="term" value="P:cell division"/>
    <property type="evidence" value="ECO:0007669"/>
    <property type="project" value="UniProtKB-KW"/>
</dbReference>
<reference evidence="2 3" key="1">
    <citation type="submission" date="2018-06" db="EMBL/GenBank/DDBJ databases">
        <title>Genomic Encyclopedia of Archaeal and Bacterial Type Strains, Phase II (KMG-II): from individual species to whole genera.</title>
        <authorList>
            <person name="Goeker M."/>
        </authorList>
    </citation>
    <scope>NUCLEOTIDE SEQUENCE [LARGE SCALE GENOMIC DNA]</scope>
    <source>
        <strain evidence="2 3">DSM 29821</strain>
    </source>
</reference>
<name>A0A327W924_9BACT</name>
<evidence type="ECO:0000313" key="2">
    <source>
        <dbReference type="EMBL" id="RAJ85893.1"/>
    </source>
</evidence>
<gene>
    <name evidence="2" type="ORF">CLV59_102600</name>
</gene>
<proteinExistence type="predicted"/>
<keyword evidence="1" id="KW-0472">Membrane</keyword>
<dbReference type="Pfam" id="PF04977">
    <property type="entry name" value="DivIC"/>
    <property type="match status" value="1"/>
</dbReference>
<dbReference type="EMBL" id="QLMA01000002">
    <property type="protein sequence ID" value="RAJ85893.1"/>
    <property type="molecule type" value="Genomic_DNA"/>
</dbReference>
<accession>A0A327W924</accession>
<feature type="transmembrane region" description="Helical" evidence="1">
    <location>
        <begin position="34"/>
        <end position="53"/>
    </location>
</feature>
<comment type="caution">
    <text evidence="2">The sequence shown here is derived from an EMBL/GenBank/DDBJ whole genome shotgun (WGS) entry which is preliminary data.</text>
</comment>
<dbReference type="Proteomes" id="UP000249819">
    <property type="component" value="Unassembled WGS sequence"/>
</dbReference>
<dbReference type="InterPro" id="IPR007060">
    <property type="entry name" value="FtsL/DivIC"/>
</dbReference>
<keyword evidence="2" id="KW-0131">Cell cycle</keyword>